<evidence type="ECO:0000256" key="2">
    <source>
        <dbReference type="ARBA" id="ARBA00023125"/>
    </source>
</evidence>
<dbReference type="SMART" id="SM00895">
    <property type="entry name" value="FCD"/>
    <property type="match status" value="1"/>
</dbReference>
<dbReference type="PANTHER" id="PTHR43537:SF24">
    <property type="entry name" value="GLUCONATE OPERON TRANSCRIPTIONAL REPRESSOR"/>
    <property type="match status" value="1"/>
</dbReference>
<dbReference type="SUPFAM" id="SSF48008">
    <property type="entry name" value="GntR ligand-binding domain-like"/>
    <property type="match status" value="1"/>
</dbReference>
<dbReference type="Gene3D" id="1.10.10.10">
    <property type="entry name" value="Winged helix-like DNA-binding domain superfamily/Winged helix DNA-binding domain"/>
    <property type="match status" value="1"/>
</dbReference>
<reference evidence="5 6" key="1">
    <citation type="journal article" date="2018" name="Int. J. Syst. Evol. Microbiol.">
        <title>Bifidobacterium catulorum sp. nov., a novel taxon from the faeces of the baby common marmoset (Callithrix jacchus).</title>
        <authorList>
            <person name="Modesto M."/>
            <person name="Michelini S."/>
            <person name="Oki K."/>
            <person name="Biavati B."/>
            <person name="Watanabe K."/>
            <person name="Mattarelli P."/>
        </authorList>
    </citation>
    <scope>NUCLEOTIDE SEQUENCE [LARGE SCALE GENOMIC DNA]</scope>
    <source>
        <strain evidence="5 6">MRM 8.19</strain>
    </source>
</reference>
<dbReference type="Gene3D" id="1.20.120.530">
    <property type="entry name" value="GntR ligand-binding domain-like"/>
    <property type="match status" value="1"/>
</dbReference>
<dbReference type="PANTHER" id="PTHR43537">
    <property type="entry name" value="TRANSCRIPTIONAL REGULATOR, GNTR FAMILY"/>
    <property type="match status" value="1"/>
</dbReference>
<evidence type="ECO:0000256" key="1">
    <source>
        <dbReference type="ARBA" id="ARBA00023015"/>
    </source>
</evidence>
<dbReference type="AlphaFoldDB" id="A0A2U2MRU3"/>
<keyword evidence="1" id="KW-0805">Transcription regulation</keyword>
<protein>
    <recommendedName>
        <fullName evidence="4">HTH gntR-type domain-containing protein</fullName>
    </recommendedName>
</protein>
<dbReference type="InterPro" id="IPR000524">
    <property type="entry name" value="Tscrpt_reg_HTH_GntR"/>
</dbReference>
<comment type="caution">
    <text evidence="5">The sequence shown here is derived from an EMBL/GenBank/DDBJ whole genome shotgun (WGS) entry which is preliminary data.</text>
</comment>
<dbReference type="Pfam" id="PF07729">
    <property type="entry name" value="FCD"/>
    <property type="match status" value="1"/>
</dbReference>
<keyword evidence="2" id="KW-0238">DNA-binding</keyword>
<dbReference type="InterPro" id="IPR036388">
    <property type="entry name" value="WH-like_DNA-bd_sf"/>
</dbReference>
<evidence type="ECO:0000313" key="6">
    <source>
        <dbReference type="Proteomes" id="UP000245753"/>
    </source>
</evidence>
<dbReference type="PROSITE" id="PS50949">
    <property type="entry name" value="HTH_GNTR"/>
    <property type="match status" value="1"/>
</dbReference>
<dbReference type="SMART" id="SM00345">
    <property type="entry name" value="HTH_GNTR"/>
    <property type="match status" value="1"/>
</dbReference>
<dbReference type="EMBL" id="QFFN01000017">
    <property type="protein sequence ID" value="PWG59576.1"/>
    <property type="molecule type" value="Genomic_DNA"/>
</dbReference>
<organism evidence="5 6">
    <name type="scientific">Bifidobacterium catulorum</name>
    <dbReference type="NCBI Taxonomy" id="1630173"/>
    <lineage>
        <taxon>Bacteria</taxon>
        <taxon>Bacillati</taxon>
        <taxon>Actinomycetota</taxon>
        <taxon>Actinomycetes</taxon>
        <taxon>Bifidobacteriales</taxon>
        <taxon>Bifidobacteriaceae</taxon>
        <taxon>Bifidobacterium</taxon>
    </lineage>
</organism>
<feature type="domain" description="HTH gntR-type" evidence="4">
    <location>
        <begin position="14"/>
        <end position="81"/>
    </location>
</feature>
<dbReference type="CDD" id="cd07377">
    <property type="entry name" value="WHTH_GntR"/>
    <property type="match status" value="1"/>
</dbReference>
<proteinExistence type="predicted"/>
<dbReference type="Pfam" id="PF00392">
    <property type="entry name" value="GntR"/>
    <property type="match status" value="1"/>
</dbReference>
<accession>A0A2U2MRU3</accession>
<evidence type="ECO:0000259" key="4">
    <source>
        <dbReference type="PROSITE" id="PS50949"/>
    </source>
</evidence>
<dbReference type="InterPro" id="IPR011711">
    <property type="entry name" value="GntR_C"/>
</dbReference>
<dbReference type="InterPro" id="IPR036390">
    <property type="entry name" value="WH_DNA-bd_sf"/>
</dbReference>
<dbReference type="SUPFAM" id="SSF46785">
    <property type="entry name" value="Winged helix' DNA-binding domain"/>
    <property type="match status" value="1"/>
</dbReference>
<gene>
    <name evidence="5" type="ORF">DF200_06760</name>
</gene>
<dbReference type="InterPro" id="IPR008920">
    <property type="entry name" value="TF_FadR/GntR_C"/>
</dbReference>
<dbReference type="GO" id="GO:0003677">
    <property type="term" value="F:DNA binding"/>
    <property type="evidence" value="ECO:0007669"/>
    <property type="project" value="UniProtKB-KW"/>
</dbReference>
<sequence length="230" mass="26565">MGRRGCSEGWLMAESKRDQAYRYLRDQIVLCRIKPGEPLDEKRAAQELGFSRMPVREAVNKLAEEHLVSIFPSRGVIVNPISSSDYQEMLDIRLLIEPYLLHRSLPSLDPDDLRAFRVDMVERIEHPDAASDSVGNDFDYRFHMYFAEKSGSRYLISLMNMIMTQSQRIRFFSAVAPQRIVESYREHVAIIDAALAQDEPAVVAAIRAHLDNTREGYSRISHAREDFFRE</sequence>
<dbReference type="Proteomes" id="UP000245753">
    <property type="component" value="Unassembled WGS sequence"/>
</dbReference>
<evidence type="ECO:0000256" key="3">
    <source>
        <dbReference type="ARBA" id="ARBA00023163"/>
    </source>
</evidence>
<name>A0A2U2MRU3_9BIFI</name>
<keyword evidence="6" id="KW-1185">Reference proteome</keyword>
<evidence type="ECO:0000313" key="5">
    <source>
        <dbReference type="EMBL" id="PWG59576.1"/>
    </source>
</evidence>
<keyword evidence="3" id="KW-0804">Transcription</keyword>
<dbReference type="GO" id="GO:0003700">
    <property type="term" value="F:DNA-binding transcription factor activity"/>
    <property type="evidence" value="ECO:0007669"/>
    <property type="project" value="InterPro"/>
</dbReference>